<comment type="caution">
    <text evidence="4">The sequence shown here is derived from an EMBL/GenBank/DDBJ whole genome shotgun (WGS) entry which is preliminary data.</text>
</comment>
<organism evidence="4 5">
    <name type="scientific">Vairimorpha ceranae</name>
    <dbReference type="NCBI Taxonomy" id="40302"/>
    <lineage>
        <taxon>Eukaryota</taxon>
        <taxon>Fungi</taxon>
        <taxon>Fungi incertae sedis</taxon>
        <taxon>Microsporidia</taxon>
        <taxon>Nosematidae</taxon>
        <taxon>Vairimorpha</taxon>
    </lineage>
</organism>
<sequence>MTEVMKNKAENSEREVSSTEVKKPLEETLEKKDTQVDKKELTENAKEEICEASGKADRVDETVETKAEVGWDAPVETKTEVGWNAPSETKAEVGWDAPAETKAEVGWDAPAETKAEVGWDVPAETKTEGGWDAPAETKTEGGWGEVSTSAWDVPISNTETESARETNDYRNKEGDRSYNERNNSGDYPRKRFDRESNSRGESSYGQEKRFRSDRENDRYGDDRRGGYQPREREYGSRDRDYGSRDRDYQPRNRDYGSREREYQPREREYVSRDRDYQSRDKDYGSRDRDYQPRDRDYQPRDRDYQSRDRDYGGDRRGSYGSRDSGYERSAGRDRYDRNGGSYGQAPENRQRSYDAQPKKPIPANVPPSRTLGLFGLSLYATEDDLREFLAEELPDIKDYKLTIITDYETKKSRGFGFVYFNCLEDSIKAKDFLKGKSIKGKEIRIDYSVSDVLRPNYH</sequence>
<evidence type="ECO:0000256" key="1">
    <source>
        <dbReference type="PROSITE-ProRule" id="PRU00176"/>
    </source>
</evidence>
<dbReference type="InterPro" id="IPR012677">
    <property type="entry name" value="Nucleotide-bd_a/b_plait_sf"/>
</dbReference>
<feature type="compositionally biased region" description="Basic and acidic residues" evidence="2">
    <location>
        <begin position="324"/>
        <end position="337"/>
    </location>
</feature>
<feature type="compositionally biased region" description="Basic and acidic residues" evidence="2">
    <location>
        <begin position="161"/>
        <end position="179"/>
    </location>
</feature>
<keyword evidence="5" id="KW-1185">Reference proteome</keyword>
<dbReference type="EMBL" id="JPQZ01000019">
    <property type="protein sequence ID" value="KKO75501.1"/>
    <property type="molecule type" value="Genomic_DNA"/>
</dbReference>
<dbReference type="PANTHER" id="PTHR48034">
    <property type="entry name" value="TRANSFORMER-2 SEX-DETERMINING PROTEIN-RELATED"/>
    <property type="match status" value="1"/>
</dbReference>
<proteinExistence type="predicted"/>
<dbReference type="Gene3D" id="3.30.70.330">
    <property type="match status" value="1"/>
</dbReference>
<feature type="compositionally biased region" description="Basic and acidic residues" evidence="2">
    <location>
        <begin position="206"/>
        <end position="317"/>
    </location>
</feature>
<dbReference type="AlphaFoldDB" id="A0A0F9WDI1"/>
<dbReference type="SUPFAM" id="SSF54928">
    <property type="entry name" value="RNA-binding domain, RBD"/>
    <property type="match status" value="1"/>
</dbReference>
<evidence type="ECO:0000256" key="2">
    <source>
        <dbReference type="SAM" id="MobiDB-lite"/>
    </source>
</evidence>
<dbReference type="Pfam" id="PF00076">
    <property type="entry name" value="RRM_1"/>
    <property type="match status" value="1"/>
</dbReference>
<feature type="compositionally biased region" description="Basic and acidic residues" evidence="2">
    <location>
        <begin position="89"/>
        <end position="139"/>
    </location>
</feature>
<feature type="compositionally biased region" description="Polar residues" evidence="2">
    <location>
        <begin position="146"/>
        <end position="160"/>
    </location>
</feature>
<dbReference type="PROSITE" id="PS50102">
    <property type="entry name" value="RRM"/>
    <property type="match status" value="1"/>
</dbReference>
<accession>A0A0F9WDI1</accession>
<dbReference type="InterPro" id="IPR000504">
    <property type="entry name" value="RRM_dom"/>
</dbReference>
<evidence type="ECO:0000259" key="3">
    <source>
        <dbReference type="PROSITE" id="PS50102"/>
    </source>
</evidence>
<dbReference type="GO" id="GO:0003723">
    <property type="term" value="F:RNA binding"/>
    <property type="evidence" value="ECO:0007669"/>
    <property type="project" value="UniProtKB-UniRule"/>
</dbReference>
<dbReference type="VEuPathDB" id="MicrosporidiaDB:G9O61_00g021130"/>
<evidence type="ECO:0000313" key="5">
    <source>
        <dbReference type="Proteomes" id="UP000034350"/>
    </source>
</evidence>
<dbReference type="OrthoDB" id="439808at2759"/>
<feature type="domain" description="RRM" evidence="3">
    <location>
        <begin position="369"/>
        <end position="450"/>
    </location>
</feature>
<dbReference type="InterPro" id="IPR035979">
    <property type="entry name" value="RBD_domain_sf"/>
</dbReference>
<reference evidence="4 5" key="1">
    <citation type="journal article" date="2015" name="Environ. Microbiol.">
        <title>Genome analyses suggest the presence of polyploidy and recent human-driven expansions in eight global populations of the honeybee pathogen Nosema ceranae.</title>
        <authorList>
            <person name="Pelin A."/>
            <person name="Selman M."/>
            <person name="Aris-Brosou S."/>
            <person name="Farinelli L."/>
            <person name="Corradi N."/>
        </authorList>
    </citation>
    <scope>NUCLEOTIDE SEQUENCE [LARGE SCALE GENOMIC DNA]</scope>
    <source>
        <strain evidence="4 5">PA08 1199</strain>
    </source>
</reference>
<name>A0A0F9WDI1_9MICR</name>
<dbReference type="InterPro" id="IPR050441">
    <property type="entry name" value="RBM"/>
</dbReference>
<gene>
    <name evidence="4" type="ORF">AAJ76_1900029507</name>
</gene>
<protein>
    <submittedName>
        <fullName evidence="4">Nucleolar transformer 2-like protein</fullName>
    </submittedName>
</protein>
<feature type="compositionally biased region" description="Basic and acidic residues" evidence="2">
    <location>
        <begin position="1"/>
        <end position="79"/>
    </location>
</feature>
<dbReference type="Proteomes" id="UP000034350">
    <property type="component" value="Unassembled WGS sequence"/>
</dbReference>
<dbReference type="GeneID" id="36319266"/>
<evidence type="ECO:0000313" key="4">
    <source>
        <dbReference type="EMBL" id="KKO75501.1"/>
    </source>
</evidence>
<keyword evidence="1" id="KW-0694">RNA-binding</keyword>
<feature type="compositionally biased region" description="Basic and acidic residues" evidence="2">
    <location>
        <begin position="187"/>
        <end position="198"/>
    </location>
</feature>
<dbReference type="SMART" id="SM00360">
    <property type="entry name" value="RRM"/>
    <property type="match status" value="1"/>
</dbReference>
<feature type="region of interest" description="Disordered" evidence="2">
    <location>
        <begin position="1"/>
        <end position="366"/>
    </location>
</feature>
<dbReference type="RefSeq" id="XP_024331243.1">
    <property type="nucleotide sequence ID" value="XM_024474350.1"/>
</dbReference>
<dbReference type="VEuPathDB" id="MicrosporidiaDB:AAJ76_1900029507"/>